<comment type="caution">
    <text evidence="1">The sequence shown here is derived from an EMBL/GenBank/DDBJ whole genome shotgun (WGS) entry which is preliminary data.</text>
</comment>
<accession>K1TLK5</accession>
<protein>
    <submittedName>
        <fullName evidence="1">Uncharacterized protein</fullName>
    </submittedName>
</protein>
<dbReference type="EMBL" id="AJWZ01001373">
    <property type="protein sequence ID" value="EKC73987.1"/>
    <property type="molecule type" value="Genomic_DNA"/>
</dbReference>
<organism evidence="1">
    <name type="scientific">human gut metagenome</name>
    <dbReference type="NCBI Taxonomy" id="408170"/>
    <lineage>
        <taxon>unclassified sequences</taxon>
        <taxon>metagenomes</taxon>
        <taxon>organismal metagenomes</taxon>
    </lineage>
</organism>
<gene>
    <name evidence="1" type="ORF">OBE_02111</name>
</gene>
<sequence length="173" mass="19651">MKLQTIILLAACALTFSAARAQEGLPRKVENVKLLDLEGNAAKLPYFGEKNLMIFYVDPDRHKQNEDFTIELEQNHRADSENIYGFGVMNLKDAPMIPNGMARNMARKRTEKNGATVLADQERTLSTAWGLGDCNNKFVLMFVNKEGELVFLRKGELSEADKQAFYKVLDQYR</sequence>
<evidence type="ECO:0000313" key="1">
    <source>
        <dbReference type="EMBL" id="EKC73987.1"/>
    </source>
</evidence>
<reference evidence="1" key="1">
    <citation type="journal article" date="2013" name="Environ. Microbiol.">
        <title>Microbiota from the distal guts of lean and obese adolescents exhibit partial functional redundancy besides clear differences in community structure.</title>
        <authorList>
            <person name="Ferrer M."/>
            <person name="Ruiz A."/>
            <person name="Lanza F."/>
            <person name="Haange S.B."/>
            <person name="Oberbach A."/>
            <person name="Till H."/>
            <person name="Bargiela R."/>
            <person name="Campoy C."/>
            <person name="Segura M.T."/>
            <person name="Richter M."/>
            <person name="von Bergen M."/>
            <person name="Seifert J."/>
            <person name="Suarez A."/>
        </authorList>
    </citation>
    <scope>NUCLEOTIDE SEQUENCE</scope>
</reference>
<name>K1TLK5_9ZZZZ</name>
<proteinExistence type="predicted"/>
<dbReference type="AlphaFoldDB" id="K1TLK5"/>